<dbReference type="RefSeq" id="WP_354556533.1">
    <property type="nucleotide sequence ID" value="NZ_JBEPMB010000003.1"/>
</dbReference>
<evidence type="ECO:0000313" key="2">
    <source>
        <dbReference type="EMBL" id="MET3614016.1"/>
    </source>
</evidence>
<organism evidence="2 3">
    <name type="scientific">Rhizobium aquaticum</name>
    <dbReference type="NCBI Taxonomy" id="1549636"/>
    <lineage>
        <taxon>Bacteria</taxon>
        <taxon>Pseudomonadati</taxon>
        <taxon>Pseudomonadota</taxon>
        <taxon>Alphaproteobacteria</taxon>
        <taxon>Hyphomicrobiales</taxon>
        <taxon>Rhizobiaceae</taxon>
        <taxon>Rhizobium/Agrobacterium group</taxon>
        <taxon>Rhizobium</taxon>
    </lineage>
</organism>
<evidence type="ECO:0000256" key="1">
    <source>
        <dbReference type="SAM" id="MobiDB-lite"/>
    </source>
</evidence>
<evidence type="ECO:0000313" key="3">
    <source>
        <dbReference type="Proteomes" id="UP001549047"/>
    </source>
</evidence>
<keyword evidence="3" id="KW-1185">Reference proteome</keyword>
<dbReference type="EMBL" id="JBEPMB010000003">
    <property type="protein sequence ID" value="MET3614016.1"/>
    <property type="molecule type" value="Genomic_DNA"/>
</dbReference>
<gene>
    <name evidence="2" type="ORF">ABID16_002353</name>
</gene>
<feature type="compositionally biased region" description="Polar residues" evidence="1">
    <location>
        <begin position="1207"/>
        <end position="1220"/>
    </location>
</feature>
<proteinExistence type="predicted"/>
<comment type="caution">
    <text evidence="2">The sequence shown here is derived from an EMBL/GenBank/DDBJ whole genome shotgun (WGS) entry which is preliminary data.</text>
</comment>
<feature type="region of interest" description="Disordered" evidence="1">
    <location>
        <begin position="1206"/>
        <end position="1230"/>
    </location>
</feature>
<dbReference type="Proteomes" id="UP001549047">
    <property type="component" value="Unassembled WGS sequence"/>
</dbReference>
<protein>
    <submittedName>
        <fullName evidence="2">Uncharacterized protein</fullName>
    </submittedName>
</protein>
<accession>A0ABV2IZV5</accession>
<reference evidence="2 3" key="1">
    <citation type="submission" date="2024-06" db="EMBL/GenBank/DDBJ databases">
        <title>Genomic Encyclopedia of Type Strains, Phase IV (KMG-IV): sequencing the most valuable type-strain genomes for metagenomic binning, comparative biology and taxonomic classification.</title>
        <authorList>
            <person name="Goeker M."/>
        </authorList>
    </citation>
    <scope>NUCLEOTIDE SEQUENCE [LARGE SCALE GENOMIC DNA]</scope>
    <source>
        <strain evidence="2 3">DSM 29780</strain>
    </source>
</reference>
<name>A0ABV2IZV5_9HYPH</name>
<sequence length="1265" mass="121712">STGSTLTVGSATSGGTQTLHSKSDLTYTSLKTTGITGDAGDIALTSDTGAIAVNGADTLEANGGFSLTAATTIAASSLKADQGAGLIQAAGMINISGVTTTTTLGMTSTGSTLTVGSATSGGTQTLHSKSDLTYTSLKTTGITGDAGDIALTSDTGAIGVTGADTLEANGGFNLAAATTISASSLKAAQGAGLVQAAGAVNVGVVTAATTLGMTSTGRTLTVGSATSGGTQTLHSKGDLTYTSLKTTGITGDTGDIALTSDTGAIAVTGTDTLEANGGYNLAAATTISASSLKAAQGAGLVQAAGAVNVGVVTAATTLGMTSTGSTLTVGSATSGGTQTLHSKSDLTYTSLKTTGITGDAGDIALTSDTGAIGVTGTDTLEANGGFNLAAATTISASSLKAAQGAGLVQAAGAVNVGVVTAASTLGMTSTGRTLTVGSATSGGTQTLHSKGDLTYTSLKTTGITGDTGDIALTSDTGAIAVTGADTLEANGGFSLTAATTISASTLKADQGAGLIQAAGMINISGVTTTTTLGMTSTGSTLTVGSATSGGTQTLHSKNNLTYTNLKTTGITGDTGDIALTSDTGAIGVTGADTLEANGGFNLAAATTISASSLKAAQGAGLVQAAGAVNVGVVTTATTLGMTSTGSTLTVGSATSGGTQTLHSKSDLTYTSLKTTGITGDAGAIALTSDTGAIAVTGADTLEANDGFSLMAATTISASSLKADNGAGLARAAGAINASDITAATTLGITSTGGTLTVGSATSGGNATYMAVGDIGFTLLKSTGGNISATSSAGAVSGTTVAASGDTILSAYTESIGSDITATLGKIGIGATHGRIDWSNLSAATTIVATASGSTLTIGSATSGGSQTLHSKNNLTYTNLKTTGIAGDIALISDTAAIGVTGTDTLEANGGFNLAATTTVSASSLRANNGTGVVQAAGAIHVARATTAGALRMASTGGALTVGSANSGGDGNYTAYGNIGFGNIISSAGSIVATSQSGAINGTELSAPGDVTLDAATTIDIAKIDPANVTIGAGSSVSIGQLIASGTVNLASGSIDVTTLSQDPSASGSFNVNLGGYRGAMGQSASLRIVTPNLLNIGSLNENTASISTTSGNVVIGSGRIMQSLLLTTAQQSIYMTAFFASPQNGYGVQSYLPTGSFYLQQYGLETTTNSLVVQFASGAKVRQDMNGRMILGFSLAGNVGQVIGSVGSANEDSNDASAPTWNPDPSVYATSGDAPMNSSGYVPAVNWTAKQPLAIKFSSGTPTLQ</sequence>
<feature type="non-terminal residue" evidence="2">
    <location>
        <position position="1"/>
    </location>
</feature>